<reference evidence="2" key="1">
    <citation type="submission" date="2023-08" db="EMBL/GenBank/DDBJ databases">
        <title>Black Yeasts Isolated from many extreme environments.</title>
        <authorList>
            <person name="Coleine C."/>
            <person name="Stajich J.E."/>
            <person name="Selbmann L."/>
        </authorList>
    </citation>
    <scope>NUCLEOTIDE SEQUENCE</scope>
    <source>
        <strain evidence="2">CCFEE 5810</strain>
    </source>
</reference>
<accession>A0AAN7ZMM2</accession>
<dbReference type="InterPro" id="IPR052895">
    <property type="entry name" value="HetReg/Transcr_Mod"/>
</dbReference>
<evidence type="ECO:0000313" key="2">
    <source>
        <dbReference type="EMBL" id="KAK5696588.1"/>
    </source>
</evidence>
<evidence type="ECO:0000259" key="1">
    <source>
        <dbReference type="Pfam" id="PF06985"/>
    </source>
</evidence>
<sequence length="449" mass="50827">MASEVEPFRYPVLEAERRQIRLLTVQKSDLEGVLACHLEVVSLDDAVEFTALSYVWGTEQPFCSVQVDGQTLWIRPNLHAYLKLAADEETKGRGIFIDAICINQNDIAERSSQVALMGRVYSRADEVVVWFGMEEQWTSLLLSKHPSTRDNDVLEACLLGEAPPCLSAENARHVETWLLVEISDNPYWSRLWTVQEYQLPRHLQLRVNKLRISGSSFRAAVRRRFLHGEILERFGNMSRSTSNDKTAEDRNSDCSDTFVALRLLSIESTKEQKSIPLYRAVISFAGQECFLVYDKIFGLLGLSDSSIIPNYSRTPLQIYAQVLIEGLREIAQGTNLDSEDNPTIAMPAVMLITLLAINRTDLDLSHLILFLNMTLHLRQPRLYQLLGTNSDVLMALSYVEADVATRRVECMRDNNSVIAGPDGVARTYAAWEQDVDEADKITRKTARQP</sequence>
<proteinExistence type="predicted"/>
<dbReference type="PANTHER" id="PTHR24148">
    <property type="entry name" value="ANKYRIN REPEAT DOMAIN-CONTAINING PROTEIN 39 HOMOLOG-RELATED"/>
    <property type="match status" value="1"/>
</dbReference>
<feature type="domain" description="Heterokaryon incompatibility" evidence="1">
    <location>
        <begin position="49"/>
        <end position="196"/>
    </location>
</feature>
<dbReference type="InterPro" id="IPR010730">
    <property type="entry name" value="HET"/>
</dbReference>
<name>A0AAN7ZMM2_9PEZI</name>
<evidence type="ECO:0000313" key="3">
    <source>
        <dbReference type="Proteomes" id="UP001310594"/>
    </source>
</evidence>
<gene>
    <name evidence="2" type="ORF">LTR97_007891</name>
</gene>
<dbReference type="EMBL" id="JAVRQU010000012">
    <property type="protein sequence ID" value="KAK5696588.1"/>
    <property type="molecule type" value="Genomic_DNA"/>
</dbReference>
<dbReference type="PANTHER" id="PTHR24148:SF73">
    <property type="entry name" value="HET DOMAIN PROTEIN (AFU_ORTHOLOGUE AFUA_8G01020)"/>
    <property type="match status" value="1"/>
</dbReference>
<organism evidence="2 3">
    <name type="scientific">Elasticomyces elasticus</name>
    <dbReference type="NCBI Taxonomy" id="574655"/>
    <lineage>
        <taxon>Eukaryota</taxon>
        <taxon>Fungi</taxon>
        <taxon>Dikarya</taxon>
        <taxon>Ascomycota</taxon>
        <taxon>Pezizomycotina</taxon>
        <taxon>Dothideomycetes</taxon>
        <taxon>Dothideomycetidae</taxon>
        <taxon>Mycosphaerellales</taxon>
        <taxon>Teratosphaeriaceae</taxon>
        <taxon>Elasticomyces</taxon>
    </lineage>
</organism>
<dbReference type="Pfam" id="PF06985">
    <property type="entry name" value="HET"/>
    <property type="match status" value="1"/>
</dbReference>
<dbReference type="Proteomes" id="UP001310594">
    <property type="component" value="Unassembled WGS sequence"/>
</dbReference>
<comment type="caution">
    <text evidence="2">The sequence shown here is derived from an EMBL/GenBank/DDBJ whole genome shotgun (WGS) entry which is preliminary data.</text>
</comment>
<protein>
    <recommendedName>
        <fullName evidence="1">Heterokaryon incompatibility domain-containing protein</fullName>
    </recommendedName>
</protein>
<dbReference type="AlphaFoldDB" id="A0AAN7ZMM2"/>